<dbReference type="Proteomes" id="UP000237839">
    <property type="component" value="Unassembled WGS sequence"/>
</dbReference>
<gene>
    <name evidence="3" type="ORF">S2091_2047</name>
</gene>
<dbReference type="AlphaFoldDB" id="A0A2S9GZZ6"/>
<protein>
    <submittedName>
        <fullName evidence="3">Enoyl-(Acyl carrier protein) reductase</fullName>
    </submittedName>
</protein>
<dbReference type="PANTHER" id="PTHR43477">
    <property type="entry name" value="DIHYDROANTICAPSIN 7-DEHYDROGENASE"/>
    <property type="match status" value="1"/>
</dbReference>
<name>A0A2S9GZZ6_9BURK</name>
<dbReference type="PANTHER" id="PTHR43477:SF1">
    <property type="entry name" value="DIHYDROANTICAPSIN 7-DEHYDROGENASE"/>
    <property type="match status" value="1"/>
</dbReference>
<dbReference type="PRINTS" id="PR00081">
    <property type="entry name" value="GDHRDH"/>
</dbReference>
<dbReference type="NCBIfam" id="NF005754">
    <property type="entry name" value="PRK07578.1"/>
    <property type="match status" value="1"/>
</dbReference>
<dbReference type="RefSeq" id="WP_105531699.1">
    <property type="nucleotide sequence ID" value="NZ_PUGF01000008.1"/>
</dbReference>
<sequence>MKIVHIGATGTLGSAVVTELAPRHEIIQVGHQRGQLQVDITNSDSIKTLFERIGKVDAIIATTGNLHFGPLTQMTAEQFRIGLNSKLLGQVDLALIGQHYLNDAGSITLTSGIVANQPIRLGANASAVNSAIEGFVLGAAIELARGIRINVVSPTILEESMGIYGDFFAGFEAVPARRAALAFRRSVEGAQTGQVYQVV</sequence>
<accession>A0A2S9GZZ6</accession>
<keyword evidence="2" id="KW-0560">Oxidoreductase</keyword>
<comment type="caution">
    <text evidence="3">The sequence shown here is derived from an EMBL/GenBank/DDBJ whole genome shotgun (WGS) entry which is preliminary data.</text>
</comment>
<dbReference type="InterPro" id="IPR002347">
    <property type="entry name" value="SDR_fam"/>
</dbReference>
<evidence type="ECO:0000256" key="1">
    <source>
        <dbReference type="ARBA" id="ARBA00006484"/>
    </source>
</evidence>
<organism evidence="3 4">
    <name type="scientific">Solimicrobium silvestre</name>
    <dbReference type="NCBI Taxonomy" id="2099400"/>
    <lineage>
        <taxon>Bacteria</taxon>
        <taxon>Pseudomonadati</taxon>
        <taxon>Pseudomonadota</taxon>
        <taxon>Betaproteobacteria</taxon>
        <taxon>Burkholderiales</taxon>
        <taxon>Oxalobacteraceae</taxon>
        <taxon>Solimicrobium</taxon>
    </lineage>
</organism>
<evidence type="ECO:0000256" key="2">
    <source>
        <dbReference type="ARBA" id="ARBA00023002"/>
    </source>
</evidence>
<proteinExistence type="inferred from homology"/>
<dbReference type="Pfam" id="PF13561">
    <property type="entry name" value="adh_short_C2"/>
    <property type="match status" value="1"/>
</dbReference>
<dbReference type="Gene3D" id="3.40.50.720">
    <property type="entry name" value="NAD(P)-binding Rossmann-like Domain"/>
    <property type="match status" value="1"/>
</dbReference>
<dbReference type="OrthoDB" id="9787486at2"/>
<dbReference type="SUPFAM" id="SSF51735">
    <property type="entry name" value="NAD(P)-binding Rossmann-fold domains"/>
    <property type="match status" value="1"/>
</dbReference>
<comment type="similarity">
    <text evidence="1">Belongs to the short-chain dehydrogenases/reductases (SDR) family.</text>
</comment>
<dbReference type="InterPro" id="IPR036291">
    <property type="entry name" value="NAD(P)-bd_dom_sf"/>
</dbReference>
<evidence type="ECO:0000313" key="4">
    <source>
        <dbReference type="Proteomes" id="UP000237839"/>
    </source>
</evidence>
<reference evidence="3 4" key="1">
    <citation type="submission" date="2018-02" db="EMBL/GenBank/DDBJ databases">
        <title>Solimicrobium silvestre gen. nov., sp. nov., isolated from alpine forest soil.</title>
        <authorList>
            <person name="Margesin R."/>
            <person name="Albuquerque L."/>
            <person name="Zhang D.-C."/>
            <person name="Froufe H.J.C."/>
            <person name="Severino R."/>
            <person name="Roxo I."/>
            <person name="Egas C."/>
            <person name="Da Costa M.S."/>
        </authorList>
    </citation>
    <scope>NUCLEOTIDE SEQUENCE [LARGE SCALE GENOMIC DNA]</scope>
    <source>
        <strain evidence="3 4">S20-91</strain>
    </source>
</reference>
<dbReference type="CDD" id="cd11731">
    <property type="entry name" value="Lin1944_like_SDR_c"/>
    <property type="match status" value="1"/>
</dbReference>
<dbReference type="GO" id="GO:0016491">
    <property type="term" value="F:oxidoreductase activity"/>
    <property type="evidence" value="ECO:0007669"/>
    <property type="project" value="UniProtKB-KW"/>
</dbReference>
<evidence type="ECO:0000313" key="3">
    <source>
        <dbReference type="EMBL" id="PRC93309.1"/>
    </source>
</evidence>
<dbReference type="InterPro" id="IPR051122">
    <property type="entry name" value="SDR_DHRS6-like"/>
</dbReference>
<keyword evidence="4" id="KW-1185">Reference proteome</keyword>
<dbReference type="EMBL" id="PUGF01000008">
    <property type="protein sequence ID" value="PRC93309.1"/>
    <property type="molecule type" value="Genomic_DNA"/>
</dbReference>